<accession>A0A6G0VWN9</accession>
<dbReference type="OrthoDB" id="10526951at2759"/>
<reference evidence="1 2" key="1">
    <citation type="submission" date="2019-08" db="EMBL/GenBank/DDBJ databases">
        <title>Whole genome of Aphis craccivora.</title>
        <authorList>
            <person name="Voronova N.V."/>
            <person name="Shulinski R.S."/>
            <person name="Bandarenka Y.V."/>
            <person name="Zhorov D.G."/>
            <person name="Warner D."/>
        </authorList>
    </citation>
    <scope>NUCLEOTIDE SEQUENCE [LARGE SCALE GENOMIC DNA]</scope>
    <source>
        <strain evidence="1">180601</strain>
        <tissue evidence="1">Whole Body</tissue>
    </source>
</reference>
<gene>
    <name evidence="1" type="ORF">FWK35_00031748</name>
</gene>
<comment type="caution">
    <text evidence="1">The sequence shown here is derived from an EMBL/GenBank/DDBJ whole genome shotgun (WGS) entry which is preliminary data.</text>
</comment>
<protein>
    <submittedName>
        <fullName evidence="1">Uncharacterized protein</fullName>
    </submittedName>
</protein>
<sequence>MEILVPNFQNLVIKEKNFTIFQPQNYLQIFAILTYFV</sequence>
<evidence type="ECO:0000313" key="1">
    <source>
        <dbReference type="EMBL" id="KAF0712175.1"/>
    </source>
</evidence>
<evidence type="ECO:0000313" key="2">
    <source>
        <dbReference type="Proteomes" id="UP000478052"/>
    </source>
</evidence>
<organism evidence="1 2">
    <name type="scientific">Aphis craccivora</name>
    <name type="common">Cowpea aphid</name>
    <dbReference type="NCBI Taxonomy" id="307492"/>
    <lineage>
        <taxon>Eukaryota</taxon>
        <taxon>Metazoa</taxon>
        <taxon>Ecdysozoa</taxon>
        <taxon>Arthropoda</taxon>
        <taxon>Hexapoda</taxon>
        <taxon>Insecta</taxon>
        <taxon>Pterygota</taxon>
        <taxon>Neoptera</taxon>
        <taxon>Paraneoptera</taxon>
        <taxon>Hemiptera</taxon>
        <taxon>Sternorrhyncha</taxon>
        <taxon>Aphidomorpha</taxon>
        <taxon>Aphidoidea</taxon>
        <taxon>Aphididae</taxon>
        <taxon>Aphidini</taxon>
        <taxon>Aphis</taxon>
        <taxon>Aphis</taxon>
    </lineage>
</organism>
<proteinExistence type="predicted"/>
<keyword evidence="2" id="KW-1185">Reference proteome</keyword>
<dbReference type="Proteomes" id="UP000478052">
    <property type="component" value="Unassembled WGS sequence"/>
</dbReference>
<dbReference type="EMBL" id="VUJU01011033">
    <property type="protein sequence ID" value="KAF0712175.1"/>
    <property type="molecule type" value="Genomic_DNA"/>
</dbReference>
<dbReference type="AlphaFoldDB" id="A0A6G0VWN9"/>
<name>A0A6G0VWN9_APHCR</name>